<dbReference type="PANTHER" id="PTHR32125">
    <property type="entry name" value="2-C-METHYL-D-ERYTHRITOL 4-PHOSPHATE CYTIDYLYLTRANSFERASE, CHLOROPLASTIC"/>
    <property type="match status" value="1"/>
</dbReference>
<sequence>MGGLCASPQLQKVIKVVAGGSLRIESVLSGVREAPREAELIAVHDGARPFASPRLLEEVIRKAAQCGAAAPAIPVKDTVKRAGGAVVEETLNRSDLFFVQTPQVFDAALLRGALEQALAAGEAPTDDCATVERLGMKVALTVGSDYNFKITTPLDLVLAGAVLEEGGFLADRTGV</sequence>
<dbReference type="Pfam" id="PF01128">
    <property type="entry name" value="IspD"/>
    <property type="match status" value="1"/>
</dbReference>
<evidence type="ECO:0000256" key="2">
    <source>
        <dbReference type="ARBA" id="ARBA00022695"/>
    </source>
</evidence>
<dbReference type="AlphaFoldDB" id="A0A645GG55"/>
<dbReference type="Gene3D" id="3.90.550.10">
    <property type="entry name" value="Spore Coat Polysaccharide Biosynthesis Protein SpsA, Chain A"/>
    <property type="match status" value="1"/>
</dbReference>
<keyword evidence="2 3" id="KW-0548">Nucleotidyltransferase</keyword>
<protein>
    <submittedName>
        <fullName evidence="3">2-C-methyl-D-erythritol 4-phosphate cytidylyltransferase</fullName>
        <ecNumber evidence="3">2.7.7.60</ecNumber>
    </submittedName>
</protein>
<organism evidence="3">
    <name type="scientific">bioreactor metagenome</name>
    <dbReference type="NCBI Taxonomy" id="1076179"/>
    <lineage>
        <taxon>unclassified sequences</taxon>
        <taxon>metagenomes</taxon>
        <taxon>ecological metagenomes</taxon>
    </lineage>
</organism>
<dbReference type="PANTHER" id="PTHR32125:SF4">
    <property type="entry name" value="2-C-METHYL-D-ERYTHRITOL 4-PHOSPHATE CYTIDYLYLTRANSFERASE, CHLOROPLASTIC"/>
    <property type="match status" value="1"/>
</dbReference>
<proteinExistence type="predicted"/>
<dbReference type="EC" id="2.7.7.60" evidence="3"/>
<dbReference type="GO" id="GO:0050518">
    <property type="term" value="F:2-C-methyl-D-erythritol 4-phosphate cytidylyltransferase activity"/>
    <property type="evidence" value="ECO:0007669"/>
    <property type="project" value="UniProtKB-EC"/>
</dbReference>
<dbReference type="InterPro" id="IPR029044">
    <property type="entry name" value="Nucleotide-diphossugar_trans"/>
</dbReference>
<gene>
    <name evidence="3" type="primary">ispD_29</name>
    <name evidence="3" type="ORF">SDC9_173352</name>
</gene>
<evidence type="ECO:0000313" key="3">
    <source>
        <dbReference type="EMBL" id="MPN25931.1"/>
    </source>
</evidence>
<evidence type="ECO:0000256" key="1">
    <source>
        <dbReference type="ARBA" id="ARBA00022679"/>
    </source>
</evidence>
<dbReference type="InterPro" id="IPR034683">
    <property type="entry name" value="IspD/TarI"/>
</dbReference>
<dbReference type="EMBL" id="VSSQ01075295">
    <property type="protein sequence ID" value="MPN25931.1"/>
    <property type="molecule type" value="Genomic_DNA"/>
</dbReference>
<name>A0A645GG55_9ZZZZ</name>
<comment type="caution">
    <text evidence="3">The sequence shown here is derived from an EMBL/GenBank/DDBJ whole genome shotgun (WGS) entry which is preliminary data.</text>
</comment>
<dbReference type="InterPro" id="IPR050088">
    <property type="entry name" value="IspD/TarI_cytidylyltransf_bact"/>
</dbReference>
<reference evidence="3" key="1">
    <citation type="submission" date="2019-08" db="EMBL/GenBank/DDBJ databases">
        <authorList>
            <person name="Kucharzyk K."/>
            <person name="Murdoch R.W."/>
            <person name="Higgins S."/>
            <person name="Loffler F."/>
        </authorList>
    </citation>
    <scope>NUCLEOTIDE SEQUENCE</scope>
</reference>
<keyword evidence="1 3" id="KW-0808">Transferase</keyword>
<dbReference type="SUPFAM" id="SSF53448">
    <property type="entry name" value="Nucleotide-diphospho-sugar transferases"/>
    <property type="match status" value="1"/>
</dbReference>
<accession>A0A645GG55</accession>